<reference evidence="2 3" key="1">
    <citation type="journal article" date="2012" name="Stand. Genomic Sci.">
        <title>Complete genome sequence of the sulfur compounds oxidizing chemolithoautotroph Sulfuricurvum kujiense type strain (YK-1(T)).</title>
        <authorList>
            <person name="Han C."/>
            <person name="Kotsyurbenko O."/>
            <person name="Chertkov O."/>
            <person name="Held B."/>
            <person name="Lapidus A."/>
            <person name="Nolan M."/>
            <person name="Lucas S."/>
            <person name="Hammon N."/>
            <person name="Deshpande S."/>
            <person name="Cheng J.F."/>
            <person name="Tapia R."/>
            <person name="Goodwin L.A."/>
            <person name="Pitluck S."/>
            <person name="Liolios K."/>
            <person name="Pagani I."/>
            <person name="Ivanova N."/>
            <person name="Mavromatis K."/>
            <person name="Mikhailova N."/>
            <person name="Pati A."/>
            <person name="Chen A."/>
            <person name="Palaniappan K."/>
            <person name="Land M."/>
            <person name="Hauser L."/>
            <person name="Chang Y.J."/>
            <person name="Jeffries C.D."/>
            <person name="Brambilla E.M."/>
            <person name="Rohde M."/>
            <person name="Spring S."/>
            <person name="Sikorski J."/>
            <person name="Goker M."/>
            <person name="Woyke T."/>
            <person name="Bristow J."/>
            <person name="Eisen J.A."/>
            <person name="Markowitz V."/>
            <person name="Hugenholtz P."/>
            <person name="Kyrpides N.C."/>
            <person name="Klenk H.P."/>
            <person name="Detter J.C."/>
        </authorList>
    </citation>
    <scope>NUCLEOTIDE SEQUENCE [LARGE SCALE GENOMIC DNA]</scope>
    <source>
        <strain evidence="3">ATCC BAA-921 / DSM 16994 / JCM 11577 / YK-1</strain>
    </source>
</reference>
<dbReference type="SUPFAM" id="SSF55729">
    <property type="entry name" value="Acyl-CoA N-acyltransferases (Nat)"/>
    <property type="match status" value="1"/>
</dbReference>
<dbReference type="PROSITE" id="PS51186">
    <property type="entry name" value="GNAT"/>
    <property type="match status" value="1"/>
</dbReference>
<dbReference type="GO" id="GO:0016747">
    <property type="term" value="F:acyltransferase activity, transferring groups other than amino-acyl groups"/>
    <property type="evidence" value="ECO:0007669"/>
    <property type="project" value="InterPro"/>
</dbReference>
<dbReference type="AlphaFoldDB" id="E4U367"/>
<evidence type="ECO:0000313" key="3">
    <source>
        <dbReference type="Proteomes" id="UP000008721"/>
    </source>
</evidence>
<dbReference type="HOGENOM" id="CLU_1302807_0_0_7"/>
<dbReference type="eggNOG" id="COG0456">
    <property type="taxonomic scope" value="Bacteria"/>
</dbReference>
<feature type="domain" description="N-acetyltransferase" evidence="1">
    <location>
        <begin position="4"/>
        <end position="159"/>
    </location>
</feature>
<dbReference type="CDD" id="cd04301">
    <property type="entry name" value="NAT_SF"/>
    <property type="match status" value="1"/>
</dbReference>
<accession>E4U367</accession>
<sequence length="213" mass="24702">MPHYHLESLDRNGYIASTALIQDSETLRFADQSLAWWDRHFSWNAQGCSVLCDQDNNHLCYLFSKIDRYGEYLILYNLFTPLNEQRKGYATQILHLIMEEAVKKHVRRITFSSVSASLDFYHLLGFIYWGINDIGDYYCNLPLPKEGLEGILAMTKNNDHKMMAGQNLAKIYAKVYGNESKLTPQQHLKLMADILKLGKSYAHNELQCLKERS</sequence>
<organism evidence="2 3">
    <name type="scientific">Sulfuricurvum kujiense (strain ATCC BAA-921 / DSM 16994 / JCM 11577 / YK-1)</name>
    <dbReference type="NCBI Taxonomy" id="709032"/>
    <lineage>
        <taxon>Bacteria</taxon>
        <taxon>Pseudomonadati</taxon>
        <taxon>Campylobacterota</taxon>
        <taxon>Epsilonproteobacteria</taxon>
        <taxon>Campylobacterales</taxon>
        <taxon>Sulfurimonadaceae</taxon>
        <taxon>Sulfuricurvum</taxon>
    </lineage>
</organism>
<dbReference type="RefSeq" id="WP_013459934.1">
    <property type="nucleotide sequence ID" value="NC_014762.1"/>
</dbReference>
<dbReference type="OrthoDB" id="5344082at2"/>
<dbReference type="EMBL" id="CP002355">
    <property type="protein sequence ID" value="ADR33737.1"/>
    <property type="molecule type" value="Genomic_DNA"/>
</dbReference>
<proteinExistence type="predicted"/>
<gene>
    <name evidence="2" type="ordered locus">Sulku_1074</name>
</gene>
<evidence type="ECO:0000313" key="2">
    <source>
        <dbReference type="EMBL" id="ADR33737.1"/>
    </source>
</evidence>
<dbReference type="Gene3D" id="3.40.630.30">
    <property type="match status" value="1"/>
</dbReference>
<dbReference type="InterPro" id="IPR000182">
    <property type="entry name" value="GNAT_dom"/>
</dbReference>
<dbReference type="InterPro" id="IPR016181">
    <property type="entry name" value="Acyl_CoA_acyltransferase"/>
</dbReference>
<protein>
    <recommendedName>
        <fullName evidence="1">N-acetyltransferase domain-containing protein</fullName>
    </recommendedName>
</protein>
<name>E4U367_SULKY</name>
<evidence type="ECO:0000259" key="1">
    <source>
        <dbReference type="PROSITE" id="PS51186"/>
    </source>
</evidence>
<dbReference type="Proteomes" id="UP000008721">
    <property type="component" value="Chromosome"/>
</dbReference>
<dbReference type="KEGG" id="sku:Sulku_1074"/>
<dbReference type="Pfam" id="PF00583">
    <property type="entry name" value="Acetyltransf_1"/>
    <property type="match status" value="1"/>
</dbReference>
<dbReference type="STRING" id="709032.Sulku_1074"/>
<keyword evidence="3" id="KW-1185">Reference proteome</keyword>